<accession>A0A6M5YZ83</accession>
<keyword evidence="3" id="KW-1185">Reference proteome</keyword>
<evidence type="ECO:0000313" key="3">
    <source>
        <dbReference type="Proteomes" id="UP000503447"/>
    </source>
</evidence>
<dbReference type="RefSeq" id="WP_171473870.1">
    <property type="nucleotide sequence ID" value="NZ_CP053452.2"/>
</dbReference>
<evidence type="ECO:0000313" key="2">
    <source>
        <dbReference type="EMBL" id="QJW98766.1"/>
    </source>
</evidence>
<dbReference type="AlphaFoldDB" id="A0A6M5YZ83"/>
<proteinExistence type="predicted"/>
<feature type="signal peptide" evidence="1">
    <location>
        <begin position="1"/>
        <end position="23"/>
    </location>
</feature>
<name>A0A6M5YZ83_9BACT</name>
<dbReference type="Proteomes" id="UP000503447">
    <property type="component" value="Chromosome"/>
</dbReference>
<feature type="chain" id="PRO_5026952918" evidence="1">
    <location>
        <begin position="24"/>
        <end position="129"/>
    </location>
</feature>
<gene>
    <name evidence="2" type="ORF">FTUN_6361</name>
</gene>
<reference evidence="3" key="1">
    <citation type="submission" date="2020-05" db="EMBL/GenBank/DDBJ databases">
        <title>Frigoriglobus tundricola gen. nov., sp. nov., a psychrotolerant cellulolytic planctomycete of the family Gemmataceae with two divergent copies of 16S rRNA gene.</title>
        <authorList>
            <person name="Kulichevskaya I.S."/>
            <person name="Ivanova A.A."/>
            <person name="Naumoff D.G."/>
            <person name="Beletsky A.V."/>
            <person name="Rijpstra W.I.C."/>
            <person name="Sinninghe Damste J.S."/>
            <person name="Mardanov A.V."/>
            <person name="Ravin N.V."/>
            <person name="Dedysh S.N."/>
        </authorList>
    </citation>
    <scope>NUCLEOTIDE SEQUENCE [LARGE SCALE GENOMIC DNA]</scope>
    <source>
        <strain evidence="3">PL17</strain>
    </source>
</reference>
<dbReference type="EMBL" id="CP053452">
    <property type="protein sequence ID" value="QJW98766.1"/>
    <property type="molecule type" value="Genomic_DNA"/>
</dbReference>
<dbReference type="KEGG" id="ftj:FTUN_6361"/>
<organism evidence="2 3">
    <name type="scientific">Frigoriglobus tundricola</name>
    <dbReference type="NCBI Taxonomy" id="2774151"/>
    <lineage>
        <taxon>Bacteria</taxon>
        <taxon>Pseudomonadati</taxon>
        <taxon>Planctomycetota</taxon>
        <taxon>Planctomycetia</taxon>
        <taxon>Gemmatales</taxon>
        <taxon>Gemmataceae</taxon>
        <taxon>Frigoriglobus</taxon>
    </lineage>
</organism>
<sequence>MKLLRSAIITVAALAIGTPNVFAGPPGCATCGDGGFGHGGFKSGGHTPPPPTSLFAGLQFHKQKLPVFQAAPWYNYWPYDGHFLTPAPVGGPFYGPPMTGNFPVNPYFPGPMGAAGYAPIPGGAAPGGR</sequence>
<protein>
    <submittedName>
        <fullName evidence="2">Uncharacterized protein</fullName>
    </submittedName>
</protein>
<keyword evidence="1" id="KW-0732">Signal</keyword>
<evidence type="ECO:0000256" key="1">
    <source>
        <dbReference type="SAM" id="SignalP"/>
    </source>
</evidence>